<comment type="caution">
    <text evidence="2">The sequence shown here is derived from an EMBL/GenBank/DDBJ whole genome shotgun (WGS) entry which is preliminary data.</text>
</comment>
<feature type="domain" description="Thiaminase-2/PQQC" evidence="1">
    <location>
        <begin position="32"/>
        <end position="214"/>
    </location>
</feature>
<dbReference type="Proteomes" id="UP000316476">
    <property type="component" value="Unassembled WGS sequence"/>
</dbReference>
<evidence type="ECO:0000313" key="3">
    <source>
        <dbReference type="Proteomes" id="UP000316476"/>
    </source>
</evidence>
<dbReference type="SUPFAM" id="SSF48613">
    <property type="entry name" value="Heme oxygenase-like"/>
    <property type="match status" value="1"/>
</dbReference>
<sequence>MNNPPTNNPPTNRPSLKNIEECSFVVRTGERWREGTHAKFLDAIRDGTLPTEAFERWLVQDYLFAKGLTTFQAIAAARAPRSAQKVLINGLVAMDAELEWFERLACERSLNLQSPHHPTCRRYVDYLITAAYTKPPEILLAILFGIEAAYLAGWSRLEASGPYKEYILRWSNDLFRQYVVDLHLACVEHPHDGQQDEFDTVLRHERDFWTMTYDG</sequence>
<dbReference type="Pfam" id="PF03070">
    <property type="entry name" value="TENA_THI-4"/>
    <property type="match status" value="1"/>
</dbReference>
<dbReference type="OrthoDB" id="517083at2"/>
<evidence type="ECO:0000259" key="1">
    <source>
        <dbReference type="Pfam" id="PF03070"/>
    </source>
</evidence>
<accession>A0A5C6FNY4</accession>
<organism evidence="2 3">
    <name type="scientific">Crateriforma conspicua</name>
    <dbReference type="NCBI Taxonomy" id="2527996"/>
    <lineage>
        <taxon>Bacteria</taxon>
        <taxon>Pseudomonadati</taxon>
        <taxon>Planctomycetota</taxon>
        <taxon>Planctomycetia</taxon>
        <taxon>Planctomycetales</taxon>
        <taxon>Planctomycetaceae</taxon>
        <taxon>Crateriforma</taxon>
    </lineage>
</organism>
<protein>
    <submittedName>
        <fullName evidence="2">TENA/THI-4/PQQC family protein</fullName>
    </submittedName>
</protein>
<name>A0A5C6FNY4_9PLAN</name>
<dbReference type="PANTHER" id="PTHR43198">
    <property type="entry name" value="BIFUNCTIONAL TH2 PROTEIN"/>
    <property type="match status" value="1"/>
</dbReference>
<evidence type="ECO:0000313" key="2">
    <source>
        <dbReference type="EMBL" id="TWU62206.1"/>
    </source>
</evidence>
<dbReference type="InterPro" id="IPR016084">
    <property type="entry name" value="Haem_Oase-like_multi-hlx"/>
</dbReference>
<gene>
    <name evidence="2" type="ORF">V7x_39350</name>
</gene>
<dbReference type="Gene3D" id="1.20.910.10">
    <property type="entry name" value="Heme oxygenase-like"/>
    <property type="match status" value="1"/>
</dbReference>
<proteinExistence type="predicted"/>
<dbReference type="GO" id="GO:0005829">
    <property type="term" value="C:cytosol"/>
    <property type="evidence" value="ECO:0007669"/>
    <property type="project" value="TreeGrafter"/>
</dbReference>
<dbReference type="CDD" id="cd19357">
    <property type="entry name" value="TenA_E_At3g16990-like"/>
    <property type="match status" value="1"/>
</dbReference>
<dbReference type="EMBL" id="SJPZ01000002">
    <property type="protein sequence ID" value="TWU62206.1"/>
    <property type="molecule type" value="Genomic_DNA"/>
</dbReference>
<dbReference type="AlphaFoldDB" id="A0A5C6FNY4"/>
<dbReference type="InterPro" id="IPR050967">
    <property type="entry name" value="Thiamine_Salvage_TenA"/>
</dbReference>
<dbReference type="PANTHER" id="PTHR43198:SF5">
    <property type="entry name" value="BIFUNCTIONAL TENA-E PROTEIN"/>
    <property type="match status" value="1"/>
</dbReference>
<reference evidence="2 3" key="1">
    <citation type="submission" date="2019-02" db="EMBL/GenBank/DDBJ databases">
        <title>Deep-cultivation of Planctomycetes and their phenomic and genomic characterization uncovers novel biology.</title>
        <authorList>
            <person name="Wiegand S."/>
            <person name="Jogler M."/>
            <person name="Boedeker C."/>
            <person name="Pinto D."/>
            <person name="Vollmers J."/>
            <person name="Rivas-Marin E."/>
            <person name="Kohn T."/>
            <person name="Peeters S.H."/>
            <person name="Heuer A."/>
            <person name="Rast P."/>
            <person name="Oberbeckmann S."/>
            <person name="Bunk B."/>
            <person name="Jeske O."/>
            <person name="Meyerdierks A."/>
            <person name="Storesund J.E."/>
            <person name="Kallscheuer N."/>
            <person name="Luecker S."/>
            <person name="Lage O.M."/>
            <person name="Pohl T."/>
            <person name="Merkel B.J."/>
            <person name="Hornburger P."/>
            <person name="Mueller R.-W."/>
            <person name="Bruemmer F."/>
            <person name="Labrenz M."/>
            <person name="Spormann A.M."/>
            <person name="Op Den Camp H."/>
            <person name="Overmann J."/>
            <person name="Amann R."/>
            <person name="Jetten M.S.M."/>
            <person name="Mascher T."/>
            <person name="Medema M.H."/>
            <person name="Devos D.P."/>
            <person name="Kaster A.-K."/>
            <person name="Ovreas L."/>
            <person name="Rohde M."/>
            <person name="Galperin M.Y."/>
            <person name="Jogler C."/>
        </authorList>
    </citation>
    <scope>NUCLEOTIDE SEQUENCE [LARGE SCALE GENOMIC DNA]</scope>
    <source>
        <strain evidence="2 3">V7</strain>
    </source>
</reference>
<dbReference type="InterPro" id="IPR004305">
    <property type="entry name" value="Thiaminase-2/PQQC"/>
</dbReference>